<proteinExistence type="predicted"/>
<dbReference type="EMBL" id="LR593887">
    <property type="protein sequence ID" value="VTS01342.1"/>
    <property type="molecule type" value="Genomic_DNA"/>
</dbReference>
<dbReference type="InterPro" id="IPR013783">
    <property type="entry name" value="Ig-like_fold"/>
</dbReference>
<name>A0A6C2YMH4_9BACT</name>
<evidence type="ECO:0000313" key="1">
    <source>
        <dbReference type="EMBL" id="VIP02419.1"/>
    </source>
</evidence>
<dbReference type="InParanoid" id="A0A6C2YMH4"/>
<sequence length="561" mass="62326">MGKRIPRRLATDSPSQEGIGLMMRFWLVCLALFGTLTGLRAADSPLAGNWKLRVPVQGQSLYFLMAFTESEGKWVGDYLDCSANLRVEPKVTELIIQDDQVRFTLTLGAAKVPFDGKIAKDRKKILGSGSLDGQSMLMEMTPSKLRDCKDSFALNQELFTQVEPGLEYFDVAFGLLSEMEAKKQAPEAVRAVVDRVASTAANYGSSWERRMAISMAEILTKQKSLIPVGLEQARRAERLLPASEAISTQIDFLETMLRIFRDAKQDADVKELETRIAKLEARDYLEYTRSLPFPVEPFAGRKGKSNRTLLVELFTNSEAQGAAAPTVALEGIRKAFKPTEVIVLQYHLHIPAPSTLVNKDAEERQQYYRGKLTAMPGLFLNGAPVRENGGPRSQAKAKYTTYREVFTEMLEQAPASQLKATLTRNGDEIKVTAEVSSDAAPKDKMSVRFALVEERVRSAGASGVRYHHNLVRTFLGGAAGKPITKAKEDVSVSYKLADLEPALNQYLDTFAKELAADGANYVRSERPMELKRLRIVAFLQNDTSQEIIQAIELPLEESESK</sequence>
<dbReference type="AlphaFoldDB" id="A0A6C2YMH4"/>
<keyword evidence="2" id="KW-1185">Reference proteome</keyword>
<organism evidence="1">
    <name type="scientific">Tuwongella immobilis</name>
    <dbReference type="NCBI Taxonomy" id="692036"/>
    <lineage>
        <taxon>Bacteria</taxon>
        <taxon>Pseudomonadati</taxon>
        <taxon>Planctomycetota</taxon>
        <taxon>Planctomycetia</taxon>
        <taxon>Gemmatales</taxon>
        <taxon>Gemmataceae</taxon>
        <taxon>Tuwongella</taxon>
    </lineage>
</organism>
<dbReference type="EMBL" id="LR586016">
    <property type="protein sequence ID" value="VIP02419.1"/>
    <property type="molecule type" value="Genomic_DNA"/>
</dbReference>
<gene>
    <name evidence="1" type="ORF">GMBLW1_15410</name>
</gene>
<dbReference type="Gene3D" id="2.60.40.10">
    <property type="entry name" value="Immunoglobulins"/>
    <property type="match status" value="1"/>
</dbReference>
<dbReference type="Proteomes" id="UP000464378">
    <property type="component" value="Chromosome"/>
</dbReference>
<evidence type="ECO:0000313" key="2">
    <source>
        <dbReference type="Proteomes" id="UP000464378"/>
    </source>
</evidence>
<reference evidence="1" key="1">
    <citation type="submission" date="2019-04" db="EMBL/GenBank/DDBJ databases">
        <authorList>
            <consortium name="Science for Life Laboratories"/>
        </authorList>
    </citation>
    <scope>NUCLEOTIDE SEQUENCE</scope>
    <source>
        <strain evidence="1">MBLW1</strain>
    </source>
</reference>
<protein>
    <submittedName>
        <fullName evidence="1">Cleaved adhesin domain protein: Uncharacterized protein</fullName>
    </submittedName>
</protein>
<dbReference type="KEGG" id="tim:GMBLW1_15410"/>
<accession>A0A6C2YMH4</accession>